<evidence type="ECO:0000313" key="2">
    <source>
        <dbReference type="RefSeq" id="XP_075104536.1"/>
    </source>
</evidence>
<dbReference type="RefSeq" id="XP_075104536.1">
    <property type="nucleotide sequence ID" value="XM_075248435.1"/>
</dbReference>
<name>A0AC58U4Y0_TOBAC</name>
<evidence type="ECO:0000313" key="1">
    <source>
        <dbReference type="Proteomes" id="UP000790787"/>
    </source>
</evidence>
<protein>
    <submittedName>
        <fullName evidence="2">Uncharacterized protein LOC142161644 isoform X1</fullName>
    </submittedName>
</protein>
<keyword evidence="1" id="KW-1185">Reference proteome</keyword>
<reference evidence="2" key="2">
    <citation type="submission" date="2025-08" db="UniProtKB">
        <authorList>
            <consortium name="RefSeq"/>
        </authorList>
    </citation>
    <scope>IDENTIFICATION</scope>
    <source>
        <tissue evidence="2">Leaf</tissue>
    </source>
</reference>
<gene>
    <name evidence="2" type="primary">LOC142161644</name>
</gene>
<organism evidence="1 2">
    <name type="scientific">Nicotiana tabacum</name>
    <name type="common">Common tobacco</name>
    <dbReference type="NCBI Taxonomy" id="4097"/>
    <lineage>
        <taxon>Eukaryota</taxon>
        <taxon>Viridiplantae</taxon>
        <taxon>Streptophyta</taxon>
        <taxon>Embryophyta</taxon>
        <taxon>Tracheophyta</taxon>
        <taxon>Spermatophyta</taxon>
        <taxon>Magnoliopsida</taxon>
        <taxon>eudicotyledons</taxon>
        <taxon>Gunneridae</taxon>
        <taxon>Pentapetalae</taxon>
        <taxon>asterids</taxon>
        <taxon>lamiids</taxon>
        <taxon>Solanales</taxon>
        <taxon>Solanaceae</taxon>
        <taxon>Nicotianoideae</taxon>
        <taxon>Nicotianeae</taxon>
        <taxon>Nicotiana</taxon>
    </lineage>
</organism>
<proteinExistence type="predicted"/>
<reference evidence="1" key="1">
    <citation type="journal article" date="2014" name="Nat. Commun.">
        <title>The tobacco genome sequence and its comparison with those of tomato and potato.</title>
        <authorList>
            <person name="Sierro N."/>
            <person name="Battey J.N."/>
            <person name="Ouadi S."/>
            <person name="Bakaher N."/>
            <person name="Bovet L."/>
            <person name="Willig A."/>
            <person name="Goepfert S."/>
            <person name="Peitsch M.C."/>
            <person name="Ivanov N.V."/>
        </authorList>
    </citation>
    <scope>NUCLEOTIDE SEQUENCE [LARGE SCALE GENOMIC DNA]</scope>
</reference>
<sequence length="336" mass="36663">MARELEMDITYQQAMSIAKRVEGMFSRDREEREAKRSRETGHYLGARALAARYGRGFVSRPVHSALPAASRVPAPPRPQEPYYAPPVSSMPPTRGAITGQSSRPGPSQSQPPRPPRGCFEYGDTRHLVRDCPRARRGAPPQTYQPPRAPPGSPAILPAPAATPPPQPARGGGRGCPRRGGQASYYALPARSEAVASDSVITGIVPICHRDASVLFDPGSMYSYVSSYFAPHLGISRDSLSSPVYVSTLMGDSLVVNRVYRSCLIALSGFETNADLLLLSMVDFDVILGMDWLSPHYAILDCHAKTVTLAMPGFPRLEWRGTLEYTPRKVISFLKAQ</sequence>
<accession>A0AC58U4Y0</accession>
<dbReference type="Proteomes" id="UP000790787">
    <property type="component" value="Chromosome 24"/>
</dbReference>